<dbReference type="PANTHER" id="PTHR39244">
    <property type="entry name" value="NATTERIN-4"/>
    <property type="match status" value="1"/>
</dbReference>
<protein>
    <recommendedName>
        <fullName evidence="1">Agglutinin domain-containing protein</fullName>
    </recommendedName>
</protein>
<reference evidence="2" key="1">
    <citation type="submission" date="2018-04" db="EMBL/GenBank/DDBJ databases">
        <title>WGS assembly of Panicum hallii.</title>
        <authorList>
            <person name="Lovell J."/>
            <person name="Jenkins J."/>
            <person name="Lowry D."/>
            <person name="Mamidi S."/>
            <person name="Sreedasyam A."/>
            <person name="Weng X."/>
            <person name="Barry K."/>
            <person name="Bonette J."/>
            <person name="Campitelli B."/>
            <person name="Daum C."/>
            <person name="Gordon S."/>
            <person name="Gould B."/>
            <person name="Lipzen A."/>
            <person name="Macqueen A."/>
            <person name="Palacio-Mejia J."/>
            <person name="Plott C."/>
            <person name="Shakirov E."/>
            <person name="Shu S."/>
            <person name="Yoshinaga Y."/>
            <person name="Zane M."/>
            <person name="Rokhsar D."/>
            <person name="Grimwood J."/>
            <person name="Schmutz J."/>
            <person name="Juenger T."/>
        </authorList>
    </citation>
    <scope>NUCLEOTIDE SEQUENCE [LARGE SCALE GENOMIC DNA]</scope>
    <source>
        <strain evidence="2">FIL2</strain>
    </source>
</reference>
<name>A0A2S3IDV3_9POAL</name>
<dbReference type="EMBL" id="CM008053">
    <property type="protein sequence ID" value="PAN42301.1"/>
    <property type="molecule type" value="Genomic_DNA"/>
</dbReference>
<dbReference type="PANTHER" id="PTHR39244:SF5">
    <property type="entry name" value="NATTERIN-3-LIKE"/>
    <property type="match status" value="1"/>
</dbReference>
<dbReference type="Pfam" id="PF07468">
    <property type="entry name" value="Agglutinin"/>
    <property type="match status" value="2"/>
</dbReference>
<dbReference type="CDD" id="cd20216">
    <property type="entry name" value="PFM_HFR-2-like"/>
    <property type="match status" value="1"/>
</dbReference>
<dbReference type="Gramene" id="PAN42298">
    <property type="protein sequence ID" value="PAN42298"/>
    <property type="gene ID" value="PAHAL_8G102700"/>
</dbReference>
<sequence length="481" mass="54519">MSNSIMLSSLSTCAAFRSKSNCKYLRSCADHGKGADGQLLQLAGDDAENPLTRFFVETSSKHDGLVHIRCGYNNKYWVAEKRHGDEWWIASSADKPEEDLSQESCTLFQLKPVKEDPKTVRFYHARLGKCFGILSDSKGENEAYEALLHAVDEEQSEQFVLELFQYLLPKYVCFKGDNGKYLTAQSLHNSPFLVFESEDIKDPTVMHTTTPNRDGTMRIKSDHFDRFWRNSVSTNLGPWILADSSDTNNDDPNTLFQAWYTGGAFRLLNLGSNQYCKRLTMSNLEHGLSATGTRLEPWSRLQIEEPVLSRKITAFLRSENAVIFGEKLLILATASVTNNTSSVMPRVKLTLDYTLVEMKGWHSKVHFKSPVPTLITSENVYMQYGFIAVSPMFFNGLISWGASNVKSSKVTEERFIDVPPMTKVTITCKGVMSNYELPFSYRQTDELVDGEMVTLQYDDGLYTGRNVHSIIYDTKEEKIDQ</sequence>
<dbReference type="InterPro" id="IPR036242">
    <property type="entry name" value="Agglutinin_dom_sf"/>
</dbReference>
<dbReference type="Gene3D" id="2.170.15.10">
    <property type="entry name" value="Proaerolysin, chain A, domain 3"/>
    <property type="match status" value="1"/>
</dbReference>
<dbReference type="InterPro" id="IPR008998">
    <property type="entry name" value="Agglutinin"/>
</dbReference>
<proteinExistence type="predicted"/>
<gene>
    <name evidence="2" type="ORF">PAHAL_8G102700</name>
    <name evidence="3" type="ORF">PAHAL_8G102900</name>
</gene>
<dbReference type="InterPro" id="IPR053237">
    <property type="entry name" value="Natterin_C"/>
</dbReference>
<accession>A0A2S3IDV3</accession>
<evidence type="ECO:0000313" key="2">
    <source>
        <dbReference type="EMBL" id="PAN42298.1"/>
    </source>
</evidence>
<dbReference type="AlphaFoldDB" id="A0A2S3IDV3"/>
<dbReference type="Gene3D" id="2.80.10.50">
    <property type="match status" value="2"/>
</dbReference>
<feature type="domain" description="Agglutinin" evidence="1">
    <location>
        <begin position="166"/>
        <end position="305"/>
    </location>
</feature>
<dbReference type="SUPFAM" id="SSF50382">
    <property type="entry name" value="Agglutinin"/>
    <property type="match status" value="2"/>
</dbReference>
<dbReference type="Proteomes" id="UP000243499">
    <property type="component" value="Chromosome 8"/>
</dbReference>
<dbReference type="Gramene" id="PAN42301">
    <property type="protein sequence ID" value="PAN42301"/>
    <property type="gene ID" value="PAHAL_8G102900"/>
</dbReference>
<dbReference type="SMART" id="SM00791">
    <property type="entry name" value="Agglutinin"/>
    <property type="match status" value="1"/>
</dbReference>
<dbReference type="EMBL" id="CM008053">
    <property type="protein sequence ID" value="PAN42298.1"/>
    <property type="molecule type" value="Genomic_DNA"/>
</dbReference>
<organism evidence="2">
    <name type="scientific">Panicum hallii</name>
    <dbReference type="NCBI Taxonomy" id="206008"/>
    <lineage>
        <taxon>Eukaryota</taxon>
        <taxon>Viridiplantae</taxon>
        <taxon>Streptophyta</taxon>
        <taxon>Embryophyta</taxon>
        <taxon>Tracheophyta</taxon>
        <taxon>Spermatophyta</taxon>
        <taxon>Magnoliopsida</taxon>
        <taxon>Liliopsida</taxon>
        <taxon>Poales</taxon>
        <taxon>Poaceae</taxon>
        <taxon>PACMAD clade</taxon>
        <taxon>Panicoideae</taxon>
        <taxon>Panicodae</taxon>
        <taxon>Paniceae</taxon>
        <taxon>Panicinae</taxon>
        <taxon>Panicum</taxon>
        <taxon>Panicum sect. Panicum</taxon>
    </lineage>
</organism>
<evidence type="ECO:0000313" key="3">
    <source>
        <dbReference type="EMBL" id="PAN42301.1"/>
    </source>
</evidence>
<evidence type="ECO:0000259" key="1">
    <source>
        <dbReference type="SMART" id="SM00791"/>
    </source>
</evidence>